<sequence>MHTEADACRPIPVETSAFNEKAVLPYGLTVSNLQSAMQDFVDFLGFINQQLHSRSLSRLESFLMPANFSSIVGEFMNETIPQYCSTLVKNQYHNGHPDLIPAGMFNGNSVQYSQEGIEIKASRHRSGWQGHNPEAVWLLVFHFDSNTARDRSIDVPPKPFQFRGVYGAQLEEEDWNFSGRSETSRRTITASVNRQGVTKMKENWMYEDLS</sequence>
<organism evidence="1">
    <name type="scientific">Caldilineaceae bacterium SB0661_bin_32</name>
    <dbReference type="NCBI Taxonomy" id="2605255"/>
    <lineage>
        <taxon>Bacteria</taxon>
        <taxon>Bacillati</taxon>
        <taxon>Chloroflexota</taxon>
        <taxon>Caldilineae</taxon>
        <taxon>Caldilineales</taxon>
        <taxon>Caldilineaceae</taxon>
    </lineage>
</organism>
<comment type="caution">
    <text evidence="1">The sequence shown here is derived from an EMBL/GenBank/DDBJ whole genome shotgun (WGS) entry which is preliminary data.</text>
</comment>
<dbReference type="AlphaFoldDB" id="A0A6B1DDS5"/>
<evidence type="ECO:0000313" key="1">
    <source>
        <dbReference type="EMBL" id="MYC97582.1"/>
    </source>
</evidence>
<gene>
    <name evidence="1" type="ORF">F4X14_21730</name>
</gene>
<name>A0A6B1DDS5_9CHLR</name>
<proteinExistence type="predicted"/>
<protein>
    <submittedName>
        <fullName evidence="1">Uncharacterized protein</fullName>
    </submittedName>
</protein>
<reference evidence="1" key="1">
    <citation type="submission" date="2019-09" db="EMBL/GenBank/DDBJ databases">
        <title>Characterisation of the sponge microbiome using genome-centric metagenomics.</title>
        <authorList>
            <person name="Engelberts J.P."/>
            <person name="Robbins S.J."/>
            <person name="De Goeij J.M."/>
            <person name="Aranda M."/>
            <person name="Bell S.C."/>
            <person name="Webster N.S."/>
        </authorList>
    </citation>
    <scope>NUCLEOTIDE SEQUENCE</scope>
    <source>
        <strain evidence="1">SB0661_bin_32</strain>
    </source>
</reference>
<dbReference type="EMBL" id="VXMH01000121">
    <property type="protein sequence ID" value="MYC97582.1"/>
    <property type="molecule type" value="Genomic_DNA"/>
</dbReference>
<accession>A0A6B1DDS5</accession>